<accession>A0AA40CDH4</accession>
<evidence type="ECO:0000313" key="4">
    <source>
        <dbReference type="Proteomes" id="UP001174934"/>
    </source>
</evidence>
<comment type="caution">
    <text evidence="3">The sequence shown here is derived from an EMBL/GenBank/DDBJ whole genome shotgun (WGS) entry which is preliminary data.</text>
</comment>
<keyword evidence="4" id="KW-1185">Reference proteome</keyword>
<evidence type="ECO:0008006" key="5">
    <source>
        <dbReference type="Google" id="ProtNLM"/>
    </source>
</evidence>
<dbReference type="EMBL" id="JAULSR010000001">
    <property type="protein sequence ID" value="KAK0634432.1"/>
    <property type="molecule type" value="Genomic_DNA"/>
</dbReference>
<organism evidence="3 4">
    <name type="scientific">Bombardia bombarda</name>
    <dbReference type="NCBI Taxonomy" id="252184"/>
    <lineage>
        <taxon>Eukaryota</taxon>
        <taxon>Fungi</taxon>
        <taxon>Dikarya</taxon>
        <taxon>Ascomycota</taxon>
        <taxon>Pezizomycotina</taxon>
        <taxon>Sordariomycetes</taxon>
        <taxon>Sordariomycetidae</taxon>
        <taxon>Sordariales</taxon>
        <taxon>Lasiosphaeriaceae</taxon>
        <taxon>Bombardia</taxon>
    </lineage>
</organism>
<protein>
    <recommendedName>
        <fullName evidence="5">Secreted protein</fullName>
    </recommendedName>
</protein>
<keyword evidence="2" id="KW-0732">Signal</keyword>
<sequence length="158" mass="17709">MVDWLMVDCLLYCESLGFVCQCDDVACAPSRSELNKQTGFFGLGSVLGSIRARCKIGSGCSAGYNRRQLPFNVVCNPTVHSVSRSLKCGLRSPLLVYFLRWPVSLLWTISNAHVGWRHRRLEPSVVTACKRRRTQARRDEMKGRAQAKKPTTTGTFLP</sequence>
<feature type="signal peptide" evidence="2">
    <location>
        <begin position="1"/>
        <end position="17"/>
    </location>
</feature>
<gene>
    <name evidence="3" type="ORF">B0T17DRAFT_6433</name>
</gene>
<dbReference type="Proteomes" id="UP001174934">
    <property type="component" value="Unassembled WGS sequence"/>
</dbReference>
<evidence type="ECO:0000256" key="1">
    <source>
        <dbReference type="SAM" id="MobiDB-lite"/>
    </source>
</evidence>
<dbReference type="AlphaFoldDB" id="A0AA40CDH4"/>
<name>A0AA40CDH4_9PEZI</name>
<feature type="chain" id="PRO_5041288168" description="Secreted protein" evidence="2">
    <location>
        <begin position="18"/>
        <end position="158"/>
    </location>
</feature>
<feature type="region of interest" description="Disordered" evidence="1">
    <location>
        <begin position="132"/>
        <end position="158"/>
    </location>
</feature>
<reference evidence="3" key="1">
    <citation type="submission" date="2023-06" db="EMBL/GenBank/DDBJ databases">
        <title>Genome-scale phylogeny and comparative genomics of the fungal order Sordariales.</title>
        <authorList>
            <consortium name="Lawrence Berkeley National Laboratory"/>
            <person name="Hensen N."/>
            <person name="Bonometti L."/>
            <person name="Westerberg I."/>
            <person name="Brannstrom I.O."/>
            <person name="Guillou S."/>
            <person name="Cros-Aarteil S."/>
            <person name="Calhoun S."/>
            <person name="Haridas S."/>
            <person name="Kuo A."/>
            <person name="Mondo S."/>
            <person name="Pangilinan J."/>
            <person name="Riley R."/>
            <person name="LaButti K."/>
            <person name="Andreopoulos B."/>
            <person name="Lipzen A."/>
            <person name="Chen C."/>
            <person name="Yanf M."/>
            <person name="Daum C."/>
            <person name="Ng V."/>
            <person name="Clum A."/>
            <person name="Steindorff A."/>
            <person name="Ohm R."/>
            <person name="Martin F."/>
            <person name="Silar P."/>
            <person name="Natvig D."/>
            <person name="Lalanne C."/>
            <person name="Gautier V."/>
            <person name="Ament-velasquez S.L."/>
            <person name="Kruys A."/>
            <person name="Hutchinson M.I."/>
            <person name="Powell A.J."/>
            <person name="Barry K."/>
            <person name="Miller A.N."/>
            <person name="Grigoriev I.V."/>
            <person name="Debuchy R."/>
            <person name="Gladieux P."/>
            <person name="Thoren M.H."/>
            <person name="Johannesson H."/>
        </authorList>
    </citation>
    <scope>NUCLEOTIDE SEQUENCE</scope>
    <source>
        <strain evidence="3">SMH3391-2</strain>
    </source>
</reference>
<evidence type="ECO:0000256" key="2">
    <source>
        <dbReference type="SAM" id="SignalP"/>
    </source>
</evidence>
<evidence type="ECO:0000313" key="3">
    <source>
        <dbReference type="EMBL" id="KAK0634432.1"/>
    </source>
</evidence>
<proteinExistence type="predicted"/>
<feature type="compositionally biased region" description="Polar residues" evidence="1">
    <location>
        <begin position="149"/>
        <end position="158"/>
    </location>
</feature>